<dbReference type="AlphaFoldDB" id="A0A1N5UHI5"/>
<name>A0A1N5UHI5_9ARCH</name>
<reference evidence="1 2" key="1">
    <citation type="submission" date="2016-04" db="EMBL/GenBank/DDBJ databases">
        <authorList>
            <person name="Evans L.H."/>
            <person name="Alamgir A."/>
            <person name="Owens N."/>
            <person name="Weber N.D."/>
            <person name="Virtaneva K."/>
            <person name="Barbian K."/>
            <person name="Babar A."/>
            <person name="Rosenke K."/>
        </authorList>
    </citation>
    <scope>NUCLEOTIDE SEQUENCE [LARGE SCALE GENOMIC DNA]</scope>
    <source>
        <strain evidence="2">S5(T) (JCM 30642 \VKM B-2941)</strain>
    </source>
</reference>
<proteinExistence type="predicted"/>
<dbReference type="Pfam" id="PF19020">
    <property type="entry name" value="Ta1207"/>
    <property type="match status" value="1"/>
</dbReference>
<organism evidence="1 2">
    <name type="scientific">Cuniculiplasma divulgatum</name>
    <dbReference type="NCBI Taxonomy" id="1673428"/>
    <lineage>
        <taxon>Archaea</taxon>
        <taxon>Methanobacteriati</taxon>
        <taxon>Thermoplasmatota</taxon>
        <taxon>Thermoplasmata</taxon>
        <taxon>Thermoplasmatales</taxon>
        <taxon>Cuniculiplasmataceae</taxon>
        <taxon>Cuniculiplasma</taxon>
    </lineage>
</organism>
<protein>
    <submittedName>
        <fullName evidence="1">Uncharacterized protein</fullName>
    </submittedName>
</protein>
<dbReference type="Proteomes" id="UP000195607">
    <property type="component" value="Chromosome I"/>
</dbReference>
<evidence type="ECO:0000313" key="1">
    <source>
        <dbReference type="EMBL" id="SIM60201.1"/>
    </source>
</evidence>
<evidence type="ECO:0000313" key="2">
    <source>
        <dbReference type="Proteomes" id="UP000195607"/>
    </source>
</evidence>
<dbReference type="InterPro" id="IPR043958">
    <property type="entry name" value="Ta1207"/>
</dbReference>
<gene>
    <name evidence="1" type="ORF">CSP5_0970</name>
</gene>
<sequence>MDFSLMDGKVECGVSLSIKLKGELFNLMKNADERIETFLYEDHEELFINLYFSKFSNNLGKYNFILSHRNLKESESFFTISAKIENPTHFDFVKKILNFPSVIVAGTFMKRDTLFILYRYHENYKEEMNSLLNLYIVEHEGIAISEIRKSYSFRDRMMRINKLFPLAVLQTSSKYISNKLISYIYKNSPGFVAELEGRGLTSDGVRALIYSNRNLNFKGLIEISRNQNIYEARHYESLFVERRRLANMERIPRIAILFSVKDDRAYITSFLPVEEMDNYMRIYSKTVNKESSYEPNIEVLSKMREDIWNWLE</sequence>
<dbReference type="GeneID" id="41588238"/>
<accession>A0A1N5UHI5</accession>
<dbReference type="RefSeq" id="WP_148689747.1">
    <property type="nucleotide sequence ID" value="NZ_LT671858.1"/>
</dbReference>
<dbReference type="EMBL" id="LT671858">
    <property type="protein sequence ID" value="SIM60201.1"/>
    <property type="molecule type" value="Genomic_DNA"/>
</dbReference>